<accession>A0A3S9PZQ5</accession>
<dbReference type="RefSeq" id="WP_126704675.1">
    <property type="nucleotide sequence ID" value="NZ_CP034593.1"/>
</dbReference>
<keyword evidence="3" id="KW-1185">Reference proteome</keyword>
<feature type="compositionally biased region" description="Polar residues" evidence="1">
    <location>
        <begin position="36"/>
        <end position="46"/>
    </location>
</feature>
<evidence type="ECO:0000313" key="2">
    <source>
        <dbReference type="EMBL" id="AZQ77873.1"/>
    </source>
</evidence>
<dbReference type="AlphaFoldDB" id="A0A3S9PZQ5"/>
<gene>
    <name evidence="2" type="ORF">EJ997_11530</name>
</gene>
<dbReference type="OrthoDB" id="9792898at2"/>
<reference evidence="2 3" key="1">
    <citation type="submission" date="2018-12" db="EMBL/GenBank/DDBJ databases">
        <title>Complete genome sequence of Flaviflexus sp. H23T48.</title>
        <authorList>
            <person name="Bae J.-W."/>
            <person name="Lee J.-Y."/>
        </authorList>
    </citation>
    <scope>NUCLEOTIDE SEQUENCE [LARGE SCALE GENOMIC DNA]</scope>
    <source>
        <strain evidence="2 3">H23T48</strain>
    </source>
</reference>
<protein>
    <submittedName>
        <fullName evidence="2">Zinc ribbon domain-containing protein</fullName>
    </submittedName>
</protein>
<evidence type="ECO:0000256" key="1">
    <source>
        <dbReference type="SAM" id="MobiDB-lite"/>
    </source>
</evidence>
<dbReference type="Proteomes" id="UP000280344">
    <property type="component" value="Chromosome"/>
</dbReference>
<dbReference type="EMBL" id="CP034593">
    <property type="protein sequence ID" value="AZQ77873.1"/>
    <property type="molecule type" value="Genomic_DNA"/>
</dbReference>
<proteinExistence type="predicted"/>
<sequence length="139" mass="15268">MISYDLKCKEGHRFEAVLPSMFSDNPDCACGAGTSRIPSRVNTSGMASAGPSRDEMPNTWRGTHSGDKDFVRSWHKKMVKREKLEEKYPELAGDRRPVLAHEGAFEAAPVRAGDALATQMAKETFGSTAKAETKKPKKP</sequence>
<name>A0A3S9PZQ5_9ACTO</name>
<dbReference type="KEGG" id="flh:EJ997_11530"/>
<organism evidence="2 3">
    <name type="scientific">Flaviflexus ciconiae</name>
    <dbReference type="NCBI Taxonomy" id="2496867"/>
    <lineage>
        <taxon>Bacteria</taxon>
        <taxon>Bacillati</taxon>
        <taxon>Actinomycetota</taxon>
        <taxon>Actinomycetes</taxon>
        <taxon>Actinomycetales</taxon>
        <taxon>Actinomycetaceae</taxon>
        <taxon>Flaviflexus</taxon>
    </lineage>
</organism>
<feature type="region of interest" description="Disordered" evidence="1">
    <location>
        <begin position="32"/>
        <end position="67"/>
    </location>
</feature>
<evidence type="ECO:0000313" key="3">
    <source>
        <dbReference type="Proteomes" id="UP000280344"/>
    </source>
</evidence>
<feature type="region of interest" description="Disordered" evidence="1">
    <location>
        <begin position="119"/>
        <end position="139"/>
    </location>
</feature>